<evidence type="ECO:0000256" key="5">
    <source>
        <dbReference type="ARBA" id="ARBA00022801"/>
    </source>
</evidence>
<evidence type="ECO:0000256" key="4">
    <source>
        <dbReference type="ARBA" id="ARBA00012744"/>
    </source>
</evidence>
<dbReference type="EMBL" id="AWGH01000013">
    <property type="protein sequence ID" value="ODN95324.1"/>
    <property type="molecule type" value="Genomic_DNA"/>
</dbReference>
<organism evidence="12 13">
    <name type="scientific">Cryptococcus wingfieldii CBS 7118</name>
    <dbReference type="NCBI Taxonomy" id="1295528"/>
    <lineage>
        <taxon>Eukaryota</taxon>
        <taxon>Fungi</taxon>
        <taxon>Dikarya</taxon>
        <taxon>Basidiomycota</taxon>
        <taxon>Agaricomycotina</taxon>
        <taxon>Tremellomycetes</taxon>
        <taxon>Tremellales</taxon>
        <taxon>Cryptococcaceae</taxon>
        <taxon>Cryptococcus</taxon>
    </lineage>
</organism>
<evidence type="ECO:0000256" key="1">
    <source>
        <dbReference type="ARBA" id="ARBA00000448"/>
    </source>
</evidence>
<evidence type="ECO:0000256" key="10">
    <source>
        <dbReference type="SAM" id="MobiDB-lite"/>
    </source>
</evidence>
<feature type="compositionally biased region" description="Polar residues" evidence="10">
    <location>
        <begin position="403"/>
        <end position="413"/>
    </location>
</feature>
<dbReference type="PANTHER" id="PTHR42715">
    <property type="entry name" value="BETA-GLUCOSIDASE"/>
    <property type="match status" value="1"/>
</dbReference>
<protein>
    <recommendedName>
        <fullName evidence="4">beta-glucosidase</fullName>
        <ecNumber evidence="4">3.2.1.21</ecNumber>
    </recommendedName>
</protein>
<comment type="similarity">
    <text evidence="3">Belongs to the glycosyl hydrolase 3 family.</text>
</comment>
<dbReference type="SUPFAM" id="SSF52279">
    <property type="entry name" value="Beta-D-glucan exohydrolase, C-terminal domain"/>
    <property type="match status" value="1"/>
</dbReference>
<proteinExistence type="inferred from homology"/>
<dbReference type="AlphaFoldDB" id="A0A1E3J397"/>
<evidence type="ECO:0000313" key="13">
    <source>
        <dbReference type="Proteomes" id="UP000094819"/>
    </source>
</evidence>
<keyword evidence="6" id="KW-0136">Cellulose degradation</keyword>
<evidence type="ECO:0000256" key="8">
    <source>
        <dbReference type="ARBA" id="ARBA00023295"/>
    </source>
</evidence>
<evidence type="ECO:0000256" key="3">
    <source>
        <dbReference type="ARBA" id="ARBA00005336"/>
    </source>
</evidence>
<keyword evidence="13" id="KW-1185">Reference proteome</keyword>
<feature type="region of interest" description="Disordered" evidence="10">
    <location>
        <begin position="396"/>
        <end position="424"/>
    </location>
</feature>
<evidence type="ECO:0000256" key="7">
    <source>
        <dbReference type="ARBA" id="ARBA00023277"/>
    </source>
</evidence>
<evidence type="ECO:0000256" key="9">
    <source>
        <dbReference type="ARBA" id="ARBA00023326"/>
    </source>
</evidence>
<reference evidence="12 13" key="1">
    <citation type="submission" date="2016-06" db="EMBL/GenBank/DDBJ databases">
        <title>Evolution of pathogenesis and genome organization in the Tremellales.</title>
        <authorList>
            <person name="Cuomo C."/>
            <person name="Litvintseva A."/>
            <person name="Heitman J."/>
            <person name="Chen Y."/>
            <person name="Sun S."/>
            <person name="Springer D."/>
            <person name="Dromer F."/>
            <person name="Young S."/>
            <person name="Zeng Q."/>
            <person name="Chapman S."/>
            <person name="Gujja S."/>
            <person name="Saif S."/>
            <person name="Birren B."/>
        </authorList>
    </citation>
    <scope>NUCLEOTIDE SEQUENCE [LARGE SCALE GENOMIC DNA]</scope>
    <source>
        <strain evidence="12 13">CBS 7118</strain>
    </source>
</reference>
<evidence type="ECO:0000259" key="11">
    <source>
        <dbReference type="Pfam" id="PF01915"/>
    </source>
</evidence>
<sequence>MCKPRWGQSRRCINIIINNGTVSEARIDDMSQRIMAAYFLLGQDEDYPEISFDSFRLSGSNMSHVDVRGDHHKLIHHIGASSTILLKNENNTLPLSTPRSVALIGSDLAPPTDGANGFTDRGGIGGHTAMGWGSNSGSAEFPYLVDPLLYAISRGAEVAIVGVHAHSGEEYITVDGNVGDRNSLTLWANGDNLVQAVASTNNNTIVVVHSPGPIIIESWIDHPNVTAVLWAGLPGQESGNGLVDVLWGDYNPSARLPYTIAKDRADYSADIVYTNSEYPVQPQIDYTEGLNIDYRHFLSEGIEPRFAFGYGLSYTSFELSNLSVGAIEGAGDLEKRDVLLNPPQVDETPAEETVEIGKFVFKSLHKPRWSLNSVYPESAGEPPKVLRDFARINLDPEPPKLSLGTSPNTTSPSGMLRAGQVCGG</sequence>
<evidence type="ECO:0000256" key="2">
    <source>
        <dbReference type="ARBA" id="ARBA00004987"/>
    </source>
</evidence>
<keyword evidence="8" id="KW-0326">Glycosidase</keyword>
<dbReference type="InterPro" id="IPR050288">
    <property type="entry name" value="Cellulose_deg_GH3"/>
</dbReference>
<keyword evidence="7" id="KW-0119">Carbohydrate metabolism</keyword>
<feature type="domain" description="Glycoside hydrolase family 3 C-terminal" evidence="11">
    <location>
        <begin position="83"/>
        <end position="294"/>
    </location>
</feature>
<keyword evidence="5" id="KW-0378">Hydrolase</keyword>
<comment type="caution">
    <text evidence="12">The sequence shown here is derived from an EMBL/GenBank/DDBJ whole genome shotgun (WGS) entry which is preliminary data.</text>
</comment>
<accession>A0A1E3J397</accession>
<keyword evidence="9" id="KW-0624">Polysaccharide degradation</keyword>
<dbReference type="Proteomes" id="UP000094819">
    <property type="component" value="Unassembled WGS sequence"/>
</dbReference>
<dbReference type="PANTHER" id="PTHR42715:SF2">
    <property type="entry name" value="BETA-GLUCOSIDASE F-RELATED"/>
    <property type="match status" value="1"/>
</dbReference>
<dbReference type="InterPro" id="IPR036881">
    <property type="entry name" value="Glyco_hydro_3_C_sf"/>
</dbReference>
<dbReference type="GO" id="GO:0030245">
    <property type="term" value="P:cellulose catabolic process"/>
    <property type="evidence" value="ECO:0007669"/>
    <property type="project" value="UniProtKB-KW"/>
</dbReference>
<dbReference type="RefSeq" id="XP_019031304.1">
    <property type="nucleotide sequence ID" value="XM_019176829.1"/>
</dbReference>
<comment type="catalytic activity">
    <reaction evidence="1">
        <text>Hydrolysis of terminal, non-reducing beta-D-glucosyl residues with release of beta-D-glucose.</text>
        <dbReference type="EC" id="3.2.1.21"/>
    </reaction>
</comment>
<dbReference type="EC" id="3.2.1.21" evidence="4"/>
<comment type="pathway">
    <text evidence="2">Glycan metabolism; cellulose degradation.</text>
</comment>
<dbReference type="InterPro" id="IPR002772">
    <property type="entry name" value="Glyco_hydro_3_C"/>
</dbReference>
<dbReference type="GeneID" id="30193933"/>
<dbReference type="OrthoDB" id="416222at2759"/>
<gene>
    <name evidence="12" type="ORF">L198_04720</name>
</gene>
<evidence type="ECO:0000256" key="6">
    <source>
        <dbReference type="ARBA" id="ARBA00023001"/>
    </source>
</evidence>
<dbReference type="Gene3D" id="3.40.50.1700">
    <property type="entry name" value="Glycoside hydrolase family 3 C-terminal domain"/>
    <property type="match status" value="1"/>
</dbReference>
<name>A0A1E3J397_9TREE</name>
<dbReference type="GO" id="GO:0008422">
    <property type="term" value="F:beta-glucosidase activity"/>
    <property type="evidence" value="ECO:0007669"/>
    <property type="project" value="UniProtKB-EC"/>
</dbReference>
<evidence type="ECO:0000313" key="12">
    <source>
        <dbReference type="EMBL" id="ODN95324.1"/>
    </source>
</evidence>
<dbReference type="Pfam" id="PF01915">
    <property type="entry name" value="Glyco_hydro_3_C"/>
    <property type="match status" value="1"/>
</dbReference>